<dbReference type="EMBL" id="CP115611">
    <property type="protein sequence ID" value="WBW72346.1"/>
    <property type="molecule type" value="Genomic_DNA"/>
</dbReference>
<dbReference type="AlphaFoldDB" id="A0AAF0AUC4"/>
<dbReference type="SUPFAM" id="SSF48371">
    <property type="entry name" value="ARM repeat"/>
    <property type="match status" value="1"/>
</dbReference>
<name>A0AAF0AUC4_9SCHI</name>
<dbReference type="InterPro" id="IPR016024">
    <property type="entry name" value="ARM-type_fold"/>
</dbReference>
<keyword evidence="2" id="KW-0677">Repeat</keyword>
<dbReference type="Pfam" id="PF08609">
    <property type="entry name" value="Fes1"/>
    <property type="match status" value="1"/>
</dbReference>
<dbReference type="PANTHER" id="PTHR19316">
    <property type="entry name" value="PROTEIN FOLDING REGULATOR"/>
    <property type="match status" value="1"/>
</dbReference>
<feature type="domain" description="Nucleotide exchange factor Fes1" evidence="4">
    <location>
        <begin position="1"/>
        <end position="84"/>
    </location>
</feature>
<evidence type="ECO:0000256" key="2">
    <source>
        <dbReference type="ARBA" id="ARBA00022737"/>
    </source>
</evidence>
<keyword evidence="6" id="KW-1185">Reference proteome</keyword>
<dbReference type="Gene3D" id="1.25.10.10">
    <property type="entry name" value="Leucine-rich Repeat Variant"/>
    <property type="match status" value="1"/>
</dbReference>
<dbReference type="RefSeq" id="XP_056036589.1">
    <property type="nucleotide sequence ID" value="XM_056179291.1"/>
</dbReference>
<dbReference type="GO" id="GO:0000774">
    <property type="term" value="F:adenyl-nucleotide exchange factor activity"/>
    <property type="evidence" value="ECO:0007669"/>
    <property type="project" value="TreeGrafter"/>
</dbReference>
<comment type="similarity">
    <text evidence="1">Belongs to the FES1 family.</text>
</comment>
<organism evidence="5 6">
    <name type="scientific">Schizosaccharomyces osmophilus</name>
    <dbReference type="NCBI Taxonomy" id="2545709"/>
    <lineage>
        <taxon>Eukaryota</taxon>
        <taxon>Fungi</taxon>
        <taxon>Dikarya</taxon>
        <taxon>Ascomycota</taxon>
        <taxon>Taphrinomycotina</taxon>
        <taxon>Schizosaccharomycetes</taxon>
        <taxon>Schizosaccharomycetales</taxon>
        <taxon>Schizosaccharomycetaceae</taxon>
        <taxon>Schizosaccharomyces</taxon>
    </lineage>
</organism>
<dbReference type="InterPro" id="IPR011989">
    <property type="entry name" value="ARM-like"/>
</dbReference>
<feature type="region of interest" description="Disordered" evidence="3">
    <location>
        <begin position="12"/>
        <end position="33"/>
    </location>
</feature>
<dbReference type="InterPro" id="IPR050693">
    <property type="entry name" value="Hsp70_NEF-Inhibitors"/>
</dbReference>
<sequence length="293" mass="33309">MEKLLAFATELQAQGGGSTNPPPPSNNQNLDTSVLDHIFGSNPADEMRHAMDGIEDESVPLDQKEIAFDNLEMLVEQIDNANNLKPLQMWPRLLKQLENPEPSLRKLSAWVIATAVQNNPRSQNDLIENDGLTKLFTSLHKEDSDEARSKILYAITSELKHNEPGVLSLDKIENGWNQLDAILDMKHSNMTKRVIFFFNSLLIQEDKSKQVLLEKAKTYSFTNKVYQFALQHSSDEDCVAKALHTLALFFKHNLSVSDVQSFVKSVKEFQSTYPEIFTTEEWKSFHDSLEKSL</sequence>
<evidence type="ECO:0000313" key="6">
    <source>
        <dbReference type="Proteomes" id="UP001212411"/>
    </source>
</evidence>
<gene>
    <name evidence="5" type="primary">fes1</name>
    <name evidence="5" type="ORF">SOMG_00497</name>
</gene>
<dbReference type="KEGG" id="som:SOMG_00497"/>
<proteinExistence type="inferred from homology"/>
<protein>
    <submittedName>
        <fullName evidence="5">Hsp70 nucleotide exchange factor Fes1</fullName>
    </submittedName>
</protein>
<evidence type="ECO:0000259" key="4">
    <source>
        <dbReference type="Pfam" id="PF08609"/>
    </source>
</evidence>
<dbReference type="GO" id="GO:0005783">
    <property type="term" value="C:endoplasmic reticulum"/>
    <property type="evidence" value="ECO:0007669"/>
    <property type="project" value="TreeGrafter"/>
</dbReference>
<dbReference type="GeneID" id="80873980"/>
<dbReference type="Proteomes" id="UP001212411">
    <property type="component" value="Chromosome 1"/>
</dbReference>
<accession>A0AAF0AUC4</accession>
<dbReference type="InterPro" id="IPR013918">
    <property type="entry name" value="Nucleotide_exch_fac_Fes1"/>
</dbReference>
<evidence type="ECO:0000256" key="3">
    <source>
        <dbReference type="SAM" id="MobiDB-lite"/>
    </source>
</evidence>
<evidence type="ECO:0000313" key="5">
    <source>
        <dbReference type="EMBL" id="WBW72346.1"/>
    </source>
</evidence>
<evidence type="ECO:0000256" key="1">
    <source>
        <dbReference type="ARBA" id="ARBA00011045"/>
    </source>
</evidence>
<dbReference type="PANTHER" id="PTHR19316:SF18">
    <property type="entry name" value="HSP70-BINDING PROTEIN 1"/>
    <property type="match status" value="1"/>
</dbReference>
<reference evidence="5 6" key="1">
    <citation type="journal article" date="2023" name="G3 (Bethesda)">
        <title>A high-quality reference genome for the fission yeast Schizosaccharomyces osmophilus.</title>
        <authorList>
            <person name="Jia G.S."/>
            <person name="Zhang W.C."/>
            <person name="Liang Y."/>
            <person name="Liu X.H."/>
            <person name="Rhind N."/>
            <person name="Pidoux A."/>
            <person name="Brysch-Herzberg M."/>
            <person name="Du L.L."/>
        </authorList>
    </citation>
    <scope>NUCLEOTIDE SEQUENCE [LARGE SCALE GENOMIC DNA]</scope>
    <source>
        <strain evidence="5 6">CBS 15793</strain>
    </source>
</reference>